<organism evidence="1 2">
    <name type="scientific">Ulvibacter litoralis</name>
    <dbReference type="NCBI Taxonomy" id="227084"/>
    <lineage>
        <taxon>Bacteria</taxon>
        <taxon>Pseudomonadati</taxon>
        <taxon>Bacteroidota</taxon>
        <taxon>Flavobacteriia</taxon>
        <taxon>Flavobacteriales</taxon>
        <taxon>Flavobacteriaceae</taxon>
        <taxon>Ulvibacter</taxon>
    </lineage>
</organism>
<dbReference type="Proteomes" id="UP000199321">
    <property type="component" value="Unassembled WGS sequence"/>
</dbReference>
<keyword evidence="2" id="KW-1185">Reference proteome</keyword>
<protein>
    <submittedName>
        <fullName evidence="1">Uncharacterized protein</fullName>
    </submittedName>
</protein>
<gene>
    <name evidence="1" type="ORF">SAMN05421855_101760</name>
</gene>
<name>A0A1G7D431_9FLAO</name>
<dbReference type="STRING" id="227084.SAMN05421855_101760"/>
<reference evidence="1 2" key="1">
    <citation type="submission" date="2016-10" db="EMBL/GenBank/DDBJ databases">
        <authorList>
            <person name="de Groot N.N."/>
        </authorList>
    </citation>
    <scope>NUCLEOTIDE SEQUENCE [LARGE SCALE GENOMIC DNA]</scope>
    <source>
        <strain evidence="1 2">DSM 16195</strain>
    </source>
</reference>
<proteinExistence type="predicted"/>
<dbReference type="RefSeq" id="WP_093140679.1">
    <property type="nucleotide sequence ID" value="NZ_BMWO01000001.1"/>
</dbReference>
<dbReference type="AlphaFoldDB" id="A0A1G7D431"/>
<evidence type="ECO:0000313" key="1">
    <source>
        <dbReference type="EMBL" id="SDE46338.1"/>
    </source>
</evidence>
<sequence length="112" mass="12507">MKLIRNDISFNVDSGKRYYLTIKFGEGQDGSSSFKDIEGNYHTGNLVNTQVGTGAKMEGKFILIGSIVTDTNQHTNATSITYLINNIEVATYREEVAEDNGTIFYSTQIYFT</sequence>
<dbReference type="EMBL" id="FNBA01000001">
    <property type="protein sequence ID" value="SDE46338.1"/>
    <property type="molecule type" value="Genomic_DNA"/>
</dbReference>
<dbReference type="OrthoDB" id="9929615at2"/>
<accession>A0A1G7D431</accession>
<evidence type="ECO:0000313" key="2">
    <source>
        <dbReference type="Proteomes" id="UP000199321"/>
    </source>
</evidence>